<proteinExistence type="predicted"/>
<dbReference type="RefSeq" id="WP_286053834.1">
    <property type="nucleotide sequence ID" value="NZ_JASVWF010000003.1"/>
</dbReference>
<comment type="caution">
    <text evidence="2">The sequence shown here is derived from an EMBL/GenBank/DDBJ whole genome shotgun (WGS) entry which is preliminary data.</text>
</comment>
<evidence type="ECO:0000259" key="1">
    <source>
        <dbReference type="Pfam" id="PF12680"/>
    </source>
</evidence>
<feature type="domain" description="SnoaL-like" evidence="1">
    <location>
        <begin position="9"/>
        <end position="117"/>
    </location>
</feature>
<evidence type="ECO:0000313" key="3">
    <source>
        <dbReference type="Proteomes" id="UP001231924"/>
    </source>
</evidence>
<organism evidence="2 3">
    <name type="scientific">Actinomycetospora termitidis</name>
    <dbReference type="NCBI Taxonomy" id="3053470"/>
    <lineage>
        <taxon>Bacteria</taxon>
        <taxon>Bacillati</taxon>
        <taxon>Actinomycetota</taxon>
        <taxon>Actinomycetes</taxon>
        <taxon>Pseudonocardiales</taxon>
        <taxon>Pseudonocardiaceae</taxon>
        <taxon>Actinomycetospora</taxon>
    </lineage>
</organism>
<dbReference type="Gene3D" id="3.10.450.50">
    <property type="match status" value="1"/>
</dbReference>
<evidence type="ECO:0000313" key="2">
    <source>
        <dbReference type="EMBL" id="MDL5157406.1"/>
    </source>
</evidence>
<protein>
    <submittedName>
        <fullName evidence="2">Nuclear transport factor 2 family protein</fullName>
    </submittedName>
</protein>
<accession>A0ABT7MAB3</accession>
<gene>
    <name evidence="2" type="ORF">QRT03_15675</name>
</gene>
<dbReference type="InterPro" id="IPR032710">
    <property type="entry name" value="NTF2-like_dom_sf"/>
</dbReference>
<dbReference type="EMBL" id="JASVWF010000003">
    <property type="protein sequence ID" value="MDL5157406.1"/>
    <property type="molecule type" value="Genomic_DNA"/>
</dbReference>
<dbReference type="SUPFAM" id="SSF54427">
    <property type="entry name" value="NTF2-like"/>
    <property type="match status" value="1"/>
</dbReference>
<dbReference type="Pfam" id="PF12680">
    <property type="entry name" value="SnoaL_2"/>
    <property type="match status" value="1"/>
</dbReference>
<name>A0ABT7MAB3_9PSEU</name>
<keyword evidence="3" id="KW-1185">Reference proteome</keyword>
<dbReference type="Proteomes" id="UP001231924">
    <property type="component" value="Unassembled WGS sequence"/>
</dbReference>
<reference evidence="2 3" key="1">
    <citation type="submission" date="2023-06" db="EMBL/GenBank/DDBJ databases">
        <title>Actinomycetospora Odt1-22.</title>
        <authorList>
            <person name="Supong K."/>
        </authorList>
    </citation>
    <scope>NUCLEOTIDE SEQUENCE [LARGE SCALE GENOMIC DNA]</scope>
    <source>
        <strain evidence="2 3">Odt1-22</strain>
    </source>
</reference>
<sequence length="145" mass="16015">MTTDSRDVVRRYLDAVGALDLAALATTFADDVVMDLPYAPPGFPRRVEGKADVTGFFDGMPAMITPLNFHDYRLDLVEGDPASVIAHYASDARILATDRPYRNHYVSRFRVEHGAITWFAEYFDPLVLVEALGGRVIAPGEEVPA</sequence>
<dbReference type="InterPro" id="IPR037401">
    <property type="entry name" value="SnoaL-like"/>
</dbReference>